<evidence type="ECO:0000313" key="3">
    <source>
        <dbReference type="EMBL" id="ORW13532.1"/>
    </source>
</evidence>
<sequence>MVRQGVLGKAAPPVSHAVAFAAYAALHTALAKAPWRKATVKATAWGLRVARTTERKTRETAERARLTVADVLAEAVESLGEEVPPPAAADATRMTTSEPDDADR</sequence>
<evidence type="ECO:0000256" key="2">
    <source>
        <dbReference type="SAM" id="SignalP"/>
    </source>
</evidence>
<dbReference type="InterPro" id="IPR009963">
    <property type="entry name" value="DUF1490"/>
</dbReference>
<protein>
    <recommendedName>
        <fullName evidence="5">DUF1490 domain-containing protein</fullName>
    </recommendedName>
</protein>
<evidence type="ECO:0008006" key="5">
    <source>
        <dbReference type="Google" id="ProtNLM"/>
    </source>
</evidence>
<reference evidence="3 4" key="1">
    <citation type="submission" date="2016-01" db="EMBL/GenBank/DDBJ databases">
        <title>The new phylogeny of the genus Mycobacterium.</title>
        <authorList>
            <person name="Tarcisio F."/>
            <person name="Conor M."/>
            <person name="Antonella G."/>
            <person name="Elisabetta G."/>
            <person name="Giulia F.S."/>
            <person name="Sara T."/>
            <person name="Anna F."/>
            <person name="Clotilde B."/>
            <person name="Roberto B."/>
            <person name="Veronica D.S."/>
            <person name="Fabio R."/>
            <person name="Monica P."/>
            <person name="Olivier J."/>
            <person name="Enrico T."/>
            <person name="Nicola S."/>
        </authorList>
    </citation>
    <scope>NUCLEOTIDE SEQUENCE [LARGE SCALE GENOMIC DNA]</scope>
    <source>
        <strain evidence="3 4">DSM 45394</strain>
    </source>
</reference>
<dbReference type="Pfam" id="PF07371">
    <property type="entry name" value="DUF1490"/>
    <property type="match status" value="1"/>
</dbReference>
<evidence type="ECO:0000256" key="1">
    <source>
        <dbReference type="SAM" id="MobiDB-lite"/>
    </source>
</evidence>
<feature type="chain" id="PRO_5039363265" description="DUF1490 domain-containing protein" evidence="2">
    <location>
        <begin position="25"/>
        <end position="104"/>
    </location>
</feature>
<dbReference type="AlphaFoldDB" id="A0A1X1YR56"/>
<gene>
    <name evidence="3" type="ORF">AWC16_04315</name>
</gene>
<organism evidence="3 4">
    <name type="scientific">Mycolicibacter longobardus</name>
    <dbReference type="NCBI Taxonomy" id="1108812"/>
    <lineage>
        <taxon>Bacteria</taxon>
        <taxon>Bacillati</taxon>
        <taxon>Actinomycetota</taxon>
        <taxon>Actinomycetes</taxon>
        <taxon>Mycobacteriales</taxon>
        <taxon>Mycobacteriaceae</taxon>
        <taxon>Mycolicibacter</taxon>
    </lineage>
</organism>
<dbReference type="Proteomes" id="UP000193866">
    <property type="component" value="Unassembled WGS sequence"/>
</dbReference>
<evidence type="ECO:0000313" key="4">
    <source>
        <dbReference type="Proteomes" id="UP000193866"/>
    </source>
</evidence>
<dbReference type="EMBL" id="LQPG01000008">
    <property type="protein sequence ID" value="ORW13532.1"/>
    <property type="molecule type" value="Genomic_DNA"/>
</dbReference>
<keyword evidence="2" id="KW-0732">Signal</keyword>
<name>A0A1X1YR56_9MYCO</name>
<proteinExistence type="predicted"/>
<comment type="caution">
    <text evidence="3">The sequence shown here is derived from an EMBL/GenBank/DDBJ whole genome shotgun (WGS) entry which is preliminary data.</text>
</comment>
<feature type="signal peptide" evidence="2">
    <location>
        <begin position="1"/>
        <end position="24"/>
    </location>
</feature>
<keyword evidence="4" id="KW-1185">Reference proteome</keyword>
<accession>A0A1X1YR56</accession>
<dbReference type="RefSeq" id="WP_046285515.1">
    <property type="nucleotide sequence ID" value="NZ_JACKVG010000028.1"/>
</dbReference>
<feature type="region of interest" description="Disordered" evidence="1">
    <location>
        <begin position="78"/>
        <end position="104"/>
    </location>
</feature>
<dbReference type="STRING" id="1108812.AWC16_04315"/>